<evidence type="ECO:0008006" key="3">
    <source>
        <dbReference type="Google" id="ProtNLM"/>
    </source>
</evidence>
<comment type="caution">
    <text evidence="1">The sequence shown here is derived from an EMBL/GenBank/DDBJ whole genome shotgun (WGS) entry which is preliminary data.</text>
</comment>
<accession>A0ABW8SG00</accession>
<dbReference type="EMBL" id="JBJHZX010000005">
    <property type="protein sequence ID" value="MFL0194905.1"/>
    <property type="molecule type" value="Genomic_DNA"/>
</dbReference>
<protein>
    <recommendedName>
        <fullName evidence="3">Transposase</fullName>
    </recommendedName>
</protein>
<gene>
    <name evidence="1" type="ORF">ACJDU8_04850</name>
</gene>
<evidence type="ECO:0000313" key="1">
    <source>
        <dbReference type="EMBL" id="MFL0194905.1"/>
    </source>
</evidence>
<keyword evidence="2" id="KW-1185">Reference proteome</keyword>
<reference evidence="1 2" key="1">
    <citation type="submission" date="2024-11" db="EMBL/GenBank/DDBJ databases">
        <authorList>
            <person name="Heng Y.C."/>
            <person name="Lim A.C.H."/>
            <person name="Lee J.K.Y."/>
            <person name="Kittelmann S."/>
        </authorList>
    </citation>
    <scope>NUCLEOTIDE SEQUENCE [LARGE SCALE GENOMIC DNA]</scope>
    <source>
        <strain evidence="1 2">WILCCON 0269</strain>
    </source>
</reference>
<organism evidence="1 2">
    <name type="scientific">Candidatus Clostridium eludens</name>
    <dbReference type="NCBI Taxonomy" id="3381663"/>
    <lineage>
        <taxon>Bacteria</taxon>
        <taxon>Bacillati</taxon>
        <taxon>Bacillota</taxon>
        <taxon>Clostridia</taxon>
        <taxon>Eubacteriales</taxon>
        <taxon>Clostridiaceae</taxon>
        <taxon>Clostridium</taxon>
    </lineage>
</organism>
<evidence type="ECO:0000313" key="2">
    <source>
        <dbReference type="Proteomes" id="UP001623660"/>
    </source>
</evidence>
<dbReference type="RefSeq" id="WP_406791026.1">
    <property type="nucleotide sequence ID" value="NZ_JBJHZX010000005.1"/>
</dbReference>
<dbReference type="Proteomes" id="UP001623660">
    <property type="component" value="Unassembled WGS sequence"/>
</dbReference>
<proteinExistence type="predicted"/>
<name>A0ABW8SG00_9CLOT</name>
<sequence length="57" mass="6773">MKLYFMYSEQIYSGKLYLREKFAVYNSIHLILNNSVMREYLKACGNGNLKDMTELKV</sequence>